<dbReference type="Pfam" id="PF00249">
    <property type="entry name" value="Myb_DNA-binding"/>
    <property type="match status" value="2"/>
</dbReference>
<sequence>MHSAIFGIGTGGGLCGCGSAAVRMRRRLLALSHDDLGRVDPLASSARAVCRAEEDARQPAVVFTSGMAVTVWTQWGAEGHADAGGWRRPCECCVVFDDGTGQRSTRTRWVVLAAVKRGPWTAEEDARLRSYMEQHAGGGAGAGNWMAVPSKAGLRRCGKSCRLRWLNYLRPGIRHGGFTADEDRLIVALHAAVGSRWSLIAGHLPGRTDNHVKNYWNTRLKKRVEMIFSFSPNAGNYQPSPPSFSRYGGAGDYSSSSAQSESMDEMMVNWCSQINQLELQDELLLQNVQPQ</sequence>
<dbReference type="EnsemblPlants" id="LPERR12G16630.1">
    <property type="protein sequence ID" value="LPERR12G16630.1"/>
    <property type="gene ID" value="LPERR12G16630"/>
</dbReference>
<evidence type="ECO:0000256" key="4">
    <source>
        <dbReference type="ARBA" id="ARBA00023125"/>
    </source>
</evidence>
<evidence type="ECO:0000313" key="10">
    <source>
        <dbReference type="Proteomes" id="UP000032180"/>
    </source>
</evidence>
<feature type="domain" description="HTH myb-type" evidence="8">
    <location>
        <begin position="115"/>
        <end position="169"/>
    </location>
</feature>
<comment type="subcellular location">
    <subcellularLocation>
        <location evidence="1">Nucleus</location>
    </subcellularLocation>
</comment>
<dbReference type="eggNOG" id="KOG0048">
    <property type="taxonomic scope" value="Eukaryota"/>
</dbReference>
<evidence type="ECO:0000256" key="5">
    <source>
        <dbReference type="ARBA" id="ARBA00023163"/>
    </source>
</evidence>
<dbReference type="GO" id="GO:0003677">
    <property type="term" value="F:DNA binding"/>
    <property type="evidence" value="ECO:0007669"/>
    <property type="project" value="UniProtKB-KW"/>
</dbReference>
<reference evidence="9 10" key="1">
    <citation type="submission" date="2012-08" db="EMBL/GenBank/DDBJ databases">
        <title>Oryza genome evolution.</title>
        <authorList>
            <person name="Wing R.A."/>
        </authorList>
    </citation>
    <scope>NUCLEOTIDE SEQUENCE</scope>
</reference>
<accession>A0A0D9Y1R7</accession>
<keyword evidence="3" id="KW-0805">Transcription regulation</keyword>
<dbReference type="STRING" id="77586.A0A0D9Y1R7"/>
<feature type="domain" description="Myb-like" evidence="7">
    <location>
        <begin position="112"/>
        <end position="169"/>
    </location>
</feature>
<dbReference type="AlphaFoldDB" id="A0A0D9Y1R7"/>
<dbReference type="Proteomes" id="UP000032180">
    <property type="component" value="Chromosome 12"/>
</dbReference>
<evidence type="ECO:0008006" key="11">
    <source>
        <dbReference type="Google" id="ProtNLM"/>
    </source>
</evidence>
<dbReference type="HOGENOM" id="CLU_957671_0_0_1"/>
<evidence type="ECO:0000256" key="6">
    <source>
        <dbReference type="ARBA" id="ARBA00023242"/>
    </source>
</evidence>
<keyword evidence="5" id="KW-0804">Transcription</keyword>
<keyword evidence="6" id="KW-0539">Nucleus</keyword>
<evidence type="ECO:0000259" key="8">
    <source>
        <dbReference type="PROSITE" id="PS51294"/>
    </source>
</evidence>
<evidence type="ECO:0000256" key="1">
    <source>
        <dbReference type="ARBA" id="ARBA00004123"/>
    </source>
</evidence>
<keyword evidence="4" id="KW-0238">DNA-binding</keyword>
<dbReference type="PROSITE" id="PS50090">
    <property type="entry name" value="MYB_LIKE"/>
    <property type="match status" value="2"/>
</dbReference>
<dbReference type="SUPFAM" id="SSF46689">
    <property type="entry name" value="Homeodomain-like"/>
    <property type="match status" value="1"/>
</dbReference>
<dbReference type="GO" id="GO:0005634">
    <property type="term" value="C:nucleus"/>
    <property type="evidence" value="ECO:0007669"/>
    <property type="project" value="UniProtKB-SubCell"/>
</dbReference>
<dbReference type="PANTHER" id="PTHR48000:SF20">
    <property type="entry name" value="OS01G0685400 PROTEIN"/>
    <property type="match status" value="1"/>
</dbReference>
<dbReference type="FunFam" id="1.10.10.60:FF:000015">
    <property type="entry name" value="Transcription factor RAX3"/>
    <property type="match status" value="1"/>
</dbReference>
<keyword evidence="10" id="KW-1185">Reference proteome</keyword>
<dbReference type="InterPro" id="IPR001005">
    <property type="entry name" value="SANT/Myb"/>
</dbReference>
<evidence type="ECO:0000256" key="2">
    <source>
        <dbReference type="ARBA" id="ARBA00022737"/>
    </source>
</evidence>
<reference evidence="10" key="2">
    <citation type="submission" date="2013-12" db="EMBL/GenBank/DDBJ databases">
        <authorList>
            <person name="Yu Y."/>
            <person name="Lee S."/>
            <person name="de Baynast K."/>
            <person name="Wissotski M."/>
            <person name="Liu L."/>
            <person name="Talag J."/>
            <person name="Goicoechea J."/>
            <person name="Angelova A."/>
            <person name="Jetty R."/>
            <person name="Kudrna D."/>
            <person name="Golser W."/>
            <person name="Rivera L."/>
            <person name="Zhang J."/>
            <person name="Wing R."/>
        </authorList>
    </citation>
    <scope>NUCLEOTIDE SEQUENCE</scope>
</reference>
<dbReference type="Gene3D" id="1.10.10.60">
    <property type="entry name" value="Homeodomain-like"/>
    <property type="match status" value="2"/>
</dbReference>
<dbReference type="Gramene" id="LPERR12G16630.1">
    <property type="protein sequence ID" value="LPERR12G16630.1"/>
    <property type="gene ID" value="LPERR12G16630"/>
</dbReference>
<dbReference type="InterPro" id="IPR009057">
    <property type="entry name" value="Homeodomain-like_sf"/>
</dbReference>
<evidence type="ECO:0000313" key="9">
    <source>
        <dbReference type="EnsemblPlants" id="LPERR12G16630.1"/>
    </source>
</evidence>
<feature type="domain" description="Myb-like" evidence="7">
    <location>
        <begin position="170"/>
        <end position="220"/>
    </location>
</feature>
<name>A0A0D9Y1R7_9ORYZ</name>
<keyword evidence="2" id="KW-0677">Repeat</keyword>
<proteinExistence type="predicted"/>
<dbReference type="PROSITE" id="PS51294">
    <property type="entry name" value="HTH_MYB"/>
    <property type="match status" value="2"/>
</dbReference>
<reference evidence="9" key="3">
    <citation type="submission" date="2015-04" db="UniProtKB">
        <authorList>
            <consortium name="EnsemblPlants"/>
        </authorList>
    </citation>
    <scope>IDENTIFICATION</scope>
</reference>
<evidence type="ECO:0000259" key="7">
    <source>
        <dbReference type="PROSITE" id="PS50090"/>
    </source>
</evidence>
<dbReference type="InterPro" id="IPR017930">
    <property type="entry name" value="Myb_dom"/>
</dbReference>
<dbReference type="CDD" id="cd00167">
    <property type="entry name" value="SANT"/>
    <property type="match status" value="2"/>
</dbReference>
<feature type="domain" description="HTH myb-type" evidence="8">
    <location>
        <begin position="170"/>
        <end position="224"/>
    </location>
</feature>
<dbReference type="PANTHER" id="PTHR48000">
    <property type="entry name" value="OS09G0431300 PROTEIN"/>
    <property type="match status" value="1"/>
</dbReference>
<dbReference type="SMART" id="SM00717">
    <property type="entry name" value="SANT"/>
    <property type="match status" value="2"/>
</dbReference>
<protein>
    <recommendedName>
        <fullName evidence="11">HTH myb-type domain-containing protein</fullName>
    </recommendedName>
</protein>
<organism evidence="9 10">
    <name type="scientific">Leersia perrieri</name>
    <dbReference type="NCBI Taxonomy" id="77586"/>
    <lineage>
        <taxon>Eukaryota</taxon>
        <taxon>Viridiplantae</taxon>
        <taxon>Streptophyta</taxon>
        <taxon>Embryophyta</taxon>
        <taxon>Tracheophyta</taxon>
        <taxon>Spermatophyta</taxon>
        <taxon>Magnoliopsida</taxon>
        <taxon>Liliopsida</taxon>
        <taxon>Poales</taxon>
        <taxon>Poaceae</taxon>
        <taxon>BOP clade</taxon>
        <taxon>Oryzoideae</taxon>
        <taxon>Oryzeae</taxon>
        <taxon>Oryzinae</taxon>
        <taxon>Leersia</taxon>
    </lineage>
</organism>
<evidence type="ECO:0000256" key="3">
    <source>
        <dbReference type="ARBA" id="ARBA00023015"/>
    </source>
</evidence>